<keyword evidence="1" id="KW-0472">Membrane</keyword>
<gene>
    <name evidence="2" type="ORF">UC7_00771</name>
</gene>
<dbReference type="STRING" id="317735.RU98_GL001074"/>
<evidence type="ECO:0008006" key="4">
    <source>
        <dbReference type="Google" id="ProtNLM"/>
    </source>
</evidence>
<dbReference type="eggNOG" id="ENOG5032DFD">
    <property type="taxonomic scope" value="Bacteria"/>
</dbReference>
<sequence>MYYIILLLIMLIFLGVLAYLFNNKDVISAWLIGIGMFCFSLIVCLLNIDKWNVEILPLTVIVIFSAFIFWGLGDVFAKSIYKVINHTSSKTIKSAKIKALDIQKTITLILSFIMFIVLIYYFRYIYQISLIAGNTGGYNDMFKYARYAVINTKYNIDMPFVLSHLLLISKCIAYIYIFVLVYNKFYFKIVDFVGFLPIGVYVAQISISTARIDFIRLTTYTLMLVFILWKKNNSWSNRLDWKIVSYGASGIILFLLVFRLLGFLTTKTDSRELWDDISIYMGSSIVGLNQYLDSFHSSNDFFGKETLYNIYKILRKINLVSIPEYNTPLEFLYFNGSRTNIYTSFRRYIQDYNYIGLYFILFFQGYFYSFWIENIKRKKVSGFSIMLLCSIFYPVVEISLDEQFISNIFSLTTFYQSIYLAMLYYLLIGKDRYFSTEIVDFYEVRGKNY</sequence>
<keyword evidence="1" id="KW-0812">Transmembrane</keyword>
<reference evidence="2 3" key="1">
    <citation type="submission" date="2013-02" db="EMBL/GenBank/DDBJ databases">
        <title>The Genome Sequence of Enterococcus caccae BAA-1240.</title>
        <authorList>
            <consortium name="The Broad Institute Genome Sequencing Platform"/>
            <consortium name="The Broad Institute Genome Sequencing Center for Infectious Disease"/>
            <person name="Earl A.M."/>
            <person name="Gilmore M.S."/>
            <person name="Lebreton F."/>
            <person name="Walker B."/>
            <person name="Young S.K."/>
            <person name="Zeng Q."/>
            <person name="Gargeya S."/>
            <person name="Fitzgerald M."/>
            <person name="Haas B."/>
            <person name="Abouelleil A."/>
            <person name="Alvarado L."/>
            <person name="Arachchi H.M."/>
            <person name="Berlin A.M."/>
            <person name="Chapman S.B."/>
            <person name="Dewar J."/>
            <person name="Goldberg J."/>
            <person name="Griggs A."/>
            <person name="Gujja S."/>
            <person name="Hansen M."/>
            <person name="Howarth C."/>
            <person name="Imamovic A."/>
            <person name="Larimer J."/>
            <person name="McCowan C."/>
            <person name="Murphy C."/>
            <person name="Neiman D."/>
            <person name="Pearson M."/>
            <person name="Priest M."/>
            <person name="Roberts A."/>
            <person name="Saif S."/>
            <person name="Shea T."/>
            <person name="Sisk P."/>
            <person name="Sykes S."/>
            <person name="Wortman J."/>
            <person name="Nusbaum C."/>
            <person name="Birren B."/>
        </authorList>
    </citation>
    <scope>NUCLEOTIDE SEQUENCE [LARGE SCALE GENOMIC DNA]</scope>
    <source>
        <strain evidence="2 3">ATCC BAA-1240</strain>
    </source>
</reference>
<feature type="transmembrane region" description="Helical" evidence="1">
    <location>
        <begin position="243"/>
        <end position="261"/>
    </location>
</feature>
<comment type="caution">
    <text evidence="2">The sequence shown here is derived from an EMBL/GenBank/DDBJ whole genome shotgun (WGS) entry which is preliminary data.</text>
</comment>
<keyword evidence="1" id="KW-1133">Transmembrane helix</keyword>
<organism evidence="2 3">
    <name type="scientific">Enterococcus caccae ATCC BAA-1240</name>
    <dbReference type="NCBI Taxonomy" id="1158612"/>
    <lineage>
        <taxon>Bacteria</taxon>
        <taxon>Bacillati</taxon>
        <taxon>Bacillota</taxon>
        <taxon>Bacilli</taxon>
        <taxon>Lactobacillales</taxon>
        <taxon>Enterococcaceae</taxon>
        <taxon>Enterococcus</taxon>
    </lineage>
</organism>
<feature type="transmembrane region" description="Helical" evidence="1">
    <location>
        <begin position="214"/>
        <end position="231"/>
    </location>
</feature>
<dbReference type="NCBIfam" id="TIGR04370">
    <property type="entry name" value="glyco_rpt_poly"/>
    <property type="match status" value="1"/>
</dbReference>
<dbReference type="AlphaFoldDB" id="R3U629"/>
<feature type="transmembrane region" description="Helical" evidence="1">
    <location>
        <begin position="160"/>
        <end position="179"/>
    </location>
</feature>
<evidence type="ECO:0000313" key="3">
    <source>
        <dbReference type="Proteomes" id="UP000013840"/>
    </source>
</evidence>
<feature type="transmembrane region" description="Helical" evidence="1">
    <location>
        <begin position="55"/>
        <end position="73"/>
    </location>
</feature>
<evidence type="ECO:0000313" key="2">
    <source>
        <dbReference type="EMBL" id="EOL49394.1"/>
    </source>
</evidence>
<accession>R3U629</accession>
<feature type="transmembrane region" description="Helical" evidence="1">
    <location>
        <begin position="185"/>
        <end position="202"/>
    </location>
</feature>
<dbReference type="OrthoDB" id="1864195at2"/>
<dbReference type="Proteomes" id="UP000013840">
    <property type="component" value="Unassembled WGS sequence"/>
</dbReference>
<evidence type="ECO:0000256" key="1">
    <source>
        <dbReference type="SAM" id="Phobius"/>
    </source>
</evidence>
<proteinExistence type="predicted"/>
<feature type="transmembrane region" description="Helical" evidence="1">
    <location>
        <begin position="352"/>
        <end position="368"/>
    </location>
</feature>
<dbReference type="EMBL" id="AJAU01000008">
    <property type="protein sequence ID" value="EOL49394.1"/>
    <property type="molecule type" value="Genomic_DNA"/>
</dbReference>
<feature type="transmembrane region" description="Helical" evidence="1">
    <location>
        <begin position="105"/>
        <end position="122"/>
    </location>
</feature>
<feature type="transmembrane region" description="Helical" evidence="1">
    <location>
        <begin position="28"/>
        <end position="48"/>
    </location>
</feature>
<feature type="transmembrane region" description="Helical" evidence="1">
    <location>
        <begin position="380"/>
        <end position="396"/>
    </location>
</feature>
<dbReference type="PATRIC" id="fig|1158612.3.peg.780"/>
<feature type="transmembrane region" description="Helical" evidence="1">
    <location>
        <begin position="408"/>
        <end position="427"/>
    </location>
</feature>
<protein>
    <recommendedName>
        <fullName evidence="4">Oligosaccharide repeat unit polymerase</fullName>
    </recommendedName>
</protein>
<dbReference type="RefSeq" id="WP_010770952.1">
    <property type="nucleotide sequence ID" value="NZ_KB946332.1"/>
</dbReference>
<name>R3U629_9ENTE</name>
<keyword evidence="3" id="KW-1185">Reference proteome</keyword>